<reference evidence="1 2" key="1">
    <citation type="journal article" date="2018" name="Gigascience">
        <title>Genomes of trombidid mites reveal novel predicted allergens and laterally-transferred genes associated with secondary metabolism.</title>
        <authorList>
            <person name="Dong X."/>
            <person name="Chaisiri K."/>
            <person name="Xia D."/>
            <person name="Armstrong S.D."/>
            <person name="Fang Y."/>
            <person name="Donnelly M.J."/>
            <person name="Kadowaki T."/>
            <person name="McGarry J.W."/>
            <person name="Darby A.C."/>
            <person name="Makepeace B.L."/>
        </authorList>
    </citation>
    <scope>NUCLEOTIDE SEQUENCE [LARGE SCALE GENOMIC DNA]</scope>
    <source>
        <strain evidence="1">UoL-UT</strain>
    </source>
</reference>
<evidence type="ECO:0000313" key="1">
    <source>
        <dbReference type="EMBL" id="RWS29032.1"/>
    </source>
</evidence>
<dbReference type="AlphaFoldDB" id="A0A443SNH0"/>
<dbReference type="OrthoDB" id="6360815at2759"/>
<organism evidence="1 2">
    <name type="scientific">Leptotrombidium deliense</name>
    <dbReference type="NCBI Taxonomy" id="299467"/>
    <lineage>
        <taxon>Eukaryota</taxon>
        <taxon>Metazoa</taxon>
        <taxon>Ecdysozoa</taxon>
        <taxon>Arthropoda</taxon>
        <taxon>Chelicerata</taxon>
        <taxon>Arachnida</taxon>
        <taxon>Acari</taxon>
        <taxon>Acariformes</taxon>
        <taxon>Trombidiformes</taxon>
        <taxon>Prostigmata</taxon>
        <taxon>Anystina</taxon>
        <taxon>Parasitengona</taxon>
        <taxon>Trombiculoidea</taxon>
        <taxon>Trombiculidae</taxon>
        <taxon>Leptotrombidium</taxon>
    </lineage>
</organism>
<evidence type="ECO:0000313" key="2">
    <source>
        <dbReference type="Proteomes" id="UP000288716"/>
    </source>
</evidence>
<comment type="caution">
    <text evidence="1">The sequence shown here is derived from an EMBL/GenBank/DDBJ whole genome shotgun (WGS) entry which is preliminary data.</text>
</comment>
<dbReference type="VEuPathDB" id="VectorBase:LDEU003008"/>
<proteinExistence type="predicted"/>
<protein>
    <submittedName>
        <fullName evidence="1">Uncharacterized protein</fullName>
    </submittedName>
</protein>
<accession>A0A443SNH0</accession>
<gene>
    <name evidence="1" type="ORF">B4U80_00988</name>
</gene>
<dbReference type="InterPro" id="IPR013259">
    <property type="entry name" value="Sulfakinin"/>
</dbReference>
<keyword evidence="2" id="KW-1185">Reference proteome</keyword>
<dbReference type="Pfam" id="PF08257">
    <property type="entry name" value="Sulfakinin"/>
    <property type="match status" value="1"/>
</dbReference>
<sequence>MVSPFTKSNEAKAINSNSLAKVISPVYDVEEADPGLKDFDGDMIENIKRQMDDYGHLRFGRNEPRIKMSDPDYGHLRFGK</sequence>
<dbReference type="EMBL" id="NCKV01001100">
    <property type="protein sequence ID" value="RWS29032.1"/>
    <property type="molecule type" value="Genomic_DNA"/>
</dbReference>
<dbReference type="Proteomes" id="UP000288716">
    <property type="component" value="Unassembled WGS sequence"/>
</dbReference>
<name>A0A443SNH0_9ACAR</name>